<organism evidence="1 2">
    <name type="scientific">Oculimacula yallundae</name>
    <dbReference type="NCBI Taxonomy" id="86028"/>
    <lineage>
        <taxon>Eukaryota</taxon>
        <taxon>Fungi</taxon>
        <taxon>Dikarya</taxon>
        <taxon>Ascomycota</taxon>
        <taxon>Pezizomycotina</taxon>
        <taxon>Leotiomycetes</taxon>
        <taxon>Helotiales</taxon>
        <taxon>Ploettnerulaceae</taxon>
        <taxon>Oculimacula</taxon>
    </lineage>
</organism>
<keyword evidence="2" id="KW-1185">Reference proteome</keyword>
<sequence length="205" mass="23006">MTSKVAQRHTSLKAKAVPLKQGSKRGLKWLDPHISKQLVKVVQSLSFAAERRCKEAWISQSQGSTPRHDLRIAQRRAMTQATQDNRNPGISHIMLLPKLARLGHKAIKKRFPRIRSAIVARYGFHPRLIRTRNSVRTVKPPLNDDDPVARFSLGAPVIEPIFQRERSRSNIWTGFGIRMTCSSLALLPPDALPHVPSLNGSLVPV</sequence>
<reference evidence="1 2" key="1">
    <citation type="journal article" date="2024" name="Commun. Biol.">
        <title>Comparative genomic analysis of thermophilic fungi reveals convergent evolutionary adaptations and gene losses.</title>
        <authorList>
            <person name="Steindorff A.S."/>
            <person name="Aguilar-Pontes M.V."/>
            <person name="Robinson A.J."/>
            <person name="Andreopoulos B."/>
            <person name="LaButti K."/>
            <person name="Kuo A."/>
            <person name="Mondo S."/>
            <person name="Riley R."/>
            <person name="Otillar R."/>
            <person name="Haridas S."/>
            <person name="Lipzen A."/>
            <person name="Grimwood J."/>
            <person name="Schmutz J."/>
            <person name="Clum A."/>
            <person name="Reid I.D."/>
            <person name="Moisan M.C."/>
            <person name="Butler G."/>
            <person name="Nguyen T.T.M."/>
            <person name="Dewar K."/>
            <person name="Conant G."/>
            <person name="Drula E."/>
            <person name="Henrissat B."/>
            <person name="Hansel C."/>
            <person name="Singer S."/>
            <person name="Hutchinson M.I."/>
            <person name="de Vries R.P."/>
            <person name="Natvig D.O."/>
            <person name="Powell A.J."/>
            <person name="Tsang A."/>
            <person name="Grigoriev I.V."/>
        </authorList>
    </citation>
    <scope>NUCLEOTIDE SEQUENCE [LARGE SCALE GENOMIC DNA]</scope>
    <source>
        <strain evidence="1 2">CBS 494.80</strain>
    </source>
</reference>
<comment type="caution">
    <text evidence="1">The sequence shown here is derived from an EMBL/GenBank/DDBJ whole genome shotgun (WGS) entry which is preliminary data.</text>
</comment>
<dbReference type="EMBL" id="JAZHXI010000005">
    <property type="protein sequence ID" value="KAL2071385.1"/>
    <property type="molecule type" value="Genomic_DNA"/>
</dbReference>
<protein>
    <submittedName>
        <fullName evidence="1">Uncharacterized protein</fullName>
    </submittedName>
</protein>
<evidence type="ECO:0000313" key="2">
    <source>
        <dbReference type="Proteomes" id="UP001595075"/>
    </source>
</evidence>
<accession>A0ABR4CN67</accession>
<gene>
    <name evidence="1" type="ORF">VTL71DRAFT_12620</name>
</gene>
<evidence type="ECO:0000313" key="1">
    <source>
        <dbReference type="EMBL" id="KAL2071385.1"/>
    </source>
</evidence>
<proteinExistence type="predicted"/>
<name>A0ABR4CN67_9HELO</name>
<dbReference type="Proteomes" id="UP001595075">
    <property type="component" value="Unassembled WGS sequence"/>
</dbReference>